<evidence type="ECO:0000313" key="2">
    <source>
        <dbReference type="EMBL" id="SBP25411.1"/>
    </source>
</evidence>
<accession>A0A1A7Y551</accession>
<evidence type="ECO:0000256" key="1">
    <source>
        <dbReference type="SAM" id="Phobius"/>
    </source>
</evidence>
<dbReference type="EMBL" id="HADW01005496">
    <property type="protein sequence ID" value="SBP06896.1"/>
    <property type="molecule type" value="Transcribed_RNA"/>
</dbReference>
<feature type="transmembrane region" description="Helical" evidence="1">
    <location>
        <begin position="7"/>
        <end position="28"/>
    </location>
</feature>
<sequence>RERDLCFLMLPHGDALLLLTCWFVFFGVNHCILSRGVQTLCVNLEVKVLDGFVFRPPVRVTLYRGVFQKAGYVKTLSKLTQTFGKPFSVAASELSELVSDC</sequence>
<protein>
    <submittedName>
        <fullName evidence="2">Uncharacterized protein</fullName>
    </submittedName>
</protein>
<keyword evidence="1" id="KW-0472">Membrane</keyword>
<keyword evidence="1" id="KW-0812">Transmembrane</keyword>
<feature type="non-terminal residue" evidence="2">
    <location>
        <position position="101"/>
    </location>
</feature>
<dbReference type="AlphaFoldDB" id="A0A1A7Y551"/>
<organism evidence="2">
    <name type="scientific">Iconisemion striatum</name>
    <dbReference type="NCBI Taxonomy" id="60296"/>
    <lineage>
        <taxon>Eukaryota</taxon>
        <taxon>Metazoa</taxon>
        <taxon>Chordata</taxon>
        <taxon>Craniata</taxon>
        <taxon>Vertebrata</taxon>
        <taxon>Euteleostomi</taxon>
        <taxon>Actinopterygii</taxon>
        <taxon>Neopterygii</taxon>
        <taxon>Teleostei</taxon>
        <taxon>Neoteleostei</taxon>
        <taxon>Acanthomorphata</taxon>
        <taxon>Ovalentaria</taxon>
        <taxon>Atherinomorphae</taxon>
        <taxon>Cyprinodontiformes</taxon>
        <taxon>Nothobranchiidae</taxon>
        <taxon>Iconisemion</taxon>
    </lineage>
</organism>
<feature type="non-terminal residue" evidence="2">
    <location>
        <position position="1"/>
    </location>
</feature>
<reference evidence="2" key="2">
    <citation type="submission" date="2016-06" db="EMBL/GenBank/DDBJ databases">
        <title>The genome of a short-lived fish provides insights into sex chromosome evolution and the genetic control of aging.</title>
        <authorList>
            <person name="Reichwald K."/>
            <person name="Felder M."/>
            <person name="Petzold A."/>
            <person name="Koch P."/>
            <person name="Groth M."/>
            <person name="Platzer M."/>
        </authorList>
    </citation>
    <scope>NUCLEOTIDE SEQUENCE</scope>
    <source>
        <tissue evidence="2">Brain</tissue>
    </source>
</reference>
<reference evidence="2" key="1">
    <citation type="submission" date="2016-05" db="EMBL/GenBank/DDBJ databases">
        <authorList>
            <person name="Lavstsen T."/>
            <person name="Jespersen J.S."/>
        </authorList>
    </citation>
    <scope>NUCLEOTIDE SEQUENCE</scope>
    <source>
        <tissue evidence="2">Brain</tissue>
    </source>
</reference>
<gene>
    <name evidence="2" type="primary">Nfu_g_1_012528</name>
</gene>
<dbReference type="EMBL" id="HADX01003179">
    <property type="protein sequence ID" value="SBP25411.1"/>
    <property type="molecule type" value="Transcribed_RNA"/>
</dbReference>
<name>A0A1A7Y551_9TELE</name>
<proteinExistence type="predicted"/>
<keyword evidence="1" id="KW-1133">Transmembrane helix</keyword>